<dbReference type="AlphaFoldDB" id="A0A816VC42"/>
<evidence type="ECO:0000259" key="6">
    <source>
        <dbReference type="PROSITE" id="PS50262"/>
    </source>
</evidence>
<protein>
    <recommendedName>
        <fullName evidence="6">G-protein coupled receptors family 1 profile domain-containing protein</fullName>
    </recommendedName>
</protein>
<keyword evidence="4 5" id="KW-0472">Membrane</keyword>
<feature type="transmembrane region" description="Helical" evidence="5">
    <location>
        <begin position="143"/>
        <end position="161"/>
    </location>
</feature>
<reference evidence="7" key="1">
    <citation type="submission" date="2021-02" db="EMBL/GenBank/DDBJ databases">
        <authorList>
            <person name="Nowell W R."/>
        </authorList>
    </citation>
    <scope>NUCLEOTIDE SEQUENCE</scope>
</reference>
<evidence type="ECO:0000256" key="3">
    <source>
        <dbReference type="ARBA" id="ARBA00022989"/>
    </source>
</evidence>
<keyword evidence="2 5" id="KW-0812">Transmembrane</keyword>
<comment type="subcellular location">
    <subcellularLocation>
        <location evidence="1">Membrane</location>
    </subcellularLocation>
</comment>
<gene>
    <name evidence="7" type="ORF">MBJ925_LOCUS26107</name>
</gene>
<dbReference type="EMBL" id="CAJNRE010013820">
    <property type="protein sequence ID" value="CAF2122009.1"/>
    <property type="molecule type" value="Genomic_DNA"/>
</dbReference>
<feature type="domain" description="G-protein coupled receptors family 1 profile" evidence="6">
    <location>
        <begin position="37"/>
        <end position="295"/>
    </location>
</feature>
<dbReference type="InterPro" id="IPR017452">
    <property type="entry name" value="GPCR_Rhodpsn_7TM"/>
</dbReference>
<dbReference type="SUPFAM" id="SSF81321">
    <property type="entry name" value="Family A G protein-coupled receptor-like"/>
    <property type="match status" value="1"/>
</dbReference>
<proteinExistence type="predicted"/>
<evidence type="ECO:0000256" key="1">
    <source>
        <dbReference type="ARBA" id="ARBA00004370"/>
    </source>
</evidence>
<evidence type="ECO:0000256" key="2">
    <source>
        <dbReference type="ARBA" id="ARBA00022692"/>
    </source>
</evidence>
<dbReference type="PROSITE" id="PS50262">
    <property type="entry name" value="G_PROTEIN_RECEP_F1_2"/>
    <property type="match status" value="1"/>
</dbReference>
<dbReference type="Gene3D" id="1.20.1070.10">
    <property type="entry name" value="Rhodopsin 7-helix transmembrane proteins"/>
    <property type="match status" value="1"/>
</dbReference>
<evidence type="ECO:0000313" key="8">
    <source>
        <dbReference type="Proteomes" id="UP000663824"/>
    </source>
</evidence>
<accession>A0A816VC42</accession>
<evidence type="ECO:0000256" key="5">
    <source>
        <dbReference type="SAM" id="Phobius"/>
    </source>
</evidence>
<feature type="transmembrane region" description="Helical" evidence="5">
    <location>
        <begin position="100"/>
        <end position="123"/>
    </location>
</feature>
<feature type="transmembrane region" description="Helical" evidence="5">
    <location>
        <begin position="232"/>
        <end position="249"/>
    </location>
</feature>
<keyword evidence="3 5" id="KW-1133">Transmembrane helix</keyword>
<name>A0A816VC42_9BILA</name>
<comment type="caution">
    <text evidence="7">The sequence shown here is derived from an EMBL/GenBank/DDBJ whole genome shotgun (WGS) entry which is preliminary data.</text>
</comment>
<evidence type="ECO:0000256" key="4">
    <source>
        <dbReference type="ARBA" id="ARBA00023136"/>
    </source>
</evidence>
<organism evidence="7 8">
    <name type="scientific">Rotaria magnacalcarata</name>
    <dbReference type="NCBI Taxonomy" id="392030"/>
    <lineage>
        <taxon>Eukaryota</taxon>
        <taxon>Metazoa</taxon>
        <taxon>Spiralia</taxon>
        <taxon>Gnathifera</taxon>
        <taxon>Rotifera</taxon>
        <taxon>Eurotatoria</taxon>
        <taxon>Bdelloidea</taxon>
        <taxon>Philodinida</taxon>
        <taxon>Philodinidae</taxon>
        <taxon>Rotaria</taxon>
    </lineage>
</organism>
<feature type="transmembrane region" description="Helical" evidence="5">
    <location>
        <begin position="24"/>
        <end position="46"/>
    </location>
</feature>
<sequence>MGMSSINNTTTILSLTLLSQQLNIILGFVILISGLVGNLLNIVVFLSLGSFKTNACSFYILTKSFFDIVALLVGVGTRILSQGFHIDFTLSNRLWCKFRIPLLDVATLCSFSCLCFQSMDTFFVSSRSIFWRRKSNLKVARNLVILFLCMWILLDLPYFFLQDLILNVRSGSYTCVTINGSYALFRSYFIILGLYLAIPVMAISVFGILSYRQFQKLSAHEQLSLSALTKQMIRMILFQIIITLMFVTPNSLAKIYFVTTASMIKSAYLLAQESVSQVVFNIYGYGALSVRKFILYTNTVV</sequence>
<dbReference type="GO" id="GO:0016020">
    <property type="term" value="C:membrane"/>
    <property type="evidence" value="ECO:0007669"/>
    <property type="project" value="UniProtKB-SubCell"/>
</dbReference>
<evidence type="ECO:0000313" key="7">
    <source>
        <dbReference type="EMBL" id="CAF2122009.1"/>
    </source>
</evidence>
<dbReference type="Proteomes" id="UP000663824">
    <property type="component" value="Unassembled WGS sequence"/>
</dbReference>
<feature type="transmembrane region" description="Helical" evidence="5">
    <location>
        <begin position="58"/>
        <end position="80"/>
    </location>
</feature>
<feature type="transmembrane region" description="Helical" evidence="5">
    <location>
        <begin position="188"/>
        <end position="211"/>
    </location>
</feature>